<dbReference type="Proteomes" id="UP000831304">
    <property type="component" value="Chromosome"/>
</dbReference>
<protein>
    <submittedName>
        <fullName evidence="3">NADP-dependent oxidoreductase</fullName>
    </submittedName>
</protein>
<proteinExistence type="predicted"/>
<evidence type="ECO:0000313" key="4">
    <source>
        <dbReference type="Proteomes" id="UP000831304"/>
    </source>
</evidence>
<gene>
    <name evidence="3" type="ORF">MTP13_08800</name>
</gene>
<dbReference type="InterPro" id="IPR013154">
    <property type="entry name" value="ADH-like_N"/>
</dbReference>
<dbReference type="PANTHER" id="PTHR44154:SF1">
    <property type="entry name" value="QUINONE OXIDOREDUCTASE"/>
    <property type="match status" value="1"/>
</dbReference>
<dbReference type="Pfam" id="PF08240">
    <property type="entry name" value="ADH_N"/>
    <property type="match status" value="1"/>
</dbReference>
<dbReference type="SUPFAM" id="SSF50129">
    <property type="entry name" value="GroES-like"/>
    <property type="match status" value="1"/>
</dbReference>
<feature type="domain" description="Enoyl reductase (ER)" evidence="2">
    <location>
        <begin position="27"/>
        <end position="329"/>
    </location>
</feature>
<dbReference type="InterPro" id="IPR013149">
    <property type="entry name" value="ADH-like_C"/>
</dbReference>
<dbReference type="Gene3D" id="3.90.180.10">
    <property type="entry name" value="Medium-chain alcohol dehydrogenases, catalytic domain"/>
    <property type="match status" value="1"/>
</dbReference>
<dbReference type="InterPro" id="IPR051603">
    <property type="entry name" value="Zinc-ADH_QOR/CCCR"/>
</dbReference>
<evidence type="ECO:0000256" key="1">
    <source>
        <dbReference type="ARBA" id="ARBA00022857"/>
    </source>
</evidence>
<dbReference type="InterPro" id="IPR036291">
    <property type="entry name" value="NAD(P)-bd_dom_sf"/>
</dbReference>
<dbReference type="InterPro" id="IPR011032">
    <property type="entry name" value="GroES-like_sf"/>
</dbReference>
<evidence type="ECO:0000259" key="2">
    <source>
        <dbReference type="SMART" id="SM00829"/>
    </source>
</evidence>
<dbReference type="Gene3D" id="3.40.50.720">
    <property type="entry name" value="NAD(P)-binding Rossmann-like Domain"/>
    <property type="match status" value="1"/>
</dbReference>
<reference evidence="3 4" key="1">
    <citation type="submission" date="2022-03" db="EMBL/GenBank/DDBJ databases">
        <title>Agromyces sp. isolated from the gut of P. brevitarsis seulensis larvae.</title>
        <authorList>
            <person name="Won M."/>
            <person name="Kwon S.-W."/>
        </authorList>
    </citation>
    <scope>NUCLEOTIDE SEQUENCE [LARGE SCALE GENOMIC DNA]</scope>
    <source>
        <strain evidence="3 4">KACC 16215</strain>
    </source>
</reference>
<dbReference type="PANTHER" id="PTHR44154">
    <property type="entry name" value="QUINONE OXIDOREDUCTASE"/>
    <property type="match status" value="1"/>
</dbReference>
<name>A0ABY4B4B2_9MICO</name>
<accession>A0ABY4B4B2</accession>
<organism evidence="3 4">
    <name type="scientific">Agromyces soli</name>
    <dbReference type="NCBI Taxonomy" id="659012"/>
    <lineage>
        <taxon>Bacteria</taxon>
        <taxon>Bacillati</taxon>
        <taxon>Actinomycetota</taxon>
        <taxon>Actinomycetes</taxon>
        <taxon>Micrococcales</taxon>
        <taxon>Microbacteriaceae</taxon>
        <taxon>Agromyces</taxon>
    </lineage>
</organism>
<dbReference type="SMART" id="SM00829">
    <property type="entry name" value="PKS_ER"/>
    <property type="match status" value="1"/>
</dbReference>
<keyword evidence="1" id="KW-0521">NADP</keyword>
<dbReference type="RefSeq" id="WP_243570702.1">
    <property type="nucleotide sequence ID" value="NZ_BAAARD010000001.1"/>
</dbReference>
<dbReference type="EMBL" id="CP094533">
    <property type="protein sequence ID" value="UOE27855.1"/>
    <property type="molecule type" value="Genomic_DNA"/>
</dbReference>
<keyword evidence="4" id="KW-1185">Reference proteome</keyword>
<dbReference type="SUPFAM" id="SSF51735">
    <property type="entry name" value="NAD(P)-binding Rossmann-fold domains"/>
    <property type="match status" value="1"/>
</dbReference>
<dbReference type="InterPro" id="IPR020843">
    <property type="entry name" value="ER"/>
</dbReference>
<evidence type="ECO:0000313" key="3">
    <source>
        <dbReference type="EMBL" id="UOE27855.1"/>
    </source>
</evidence>
<dbReference type="Pfam" id="PF00107">
    <property type="entry name" value="ADH_zinc_N"/>
    <property type="match status" value="1"/>
</dbReference>
<dbReference type="CDD" id="cd05289">
    <property type="entry name" value="MDR_like_2"/>
    <property type="match status" value="1"/>
</dbReference>
<sequence>MRTRPQPSSPGTTTPAEMNAVVLDRFGAEDELALRRIAVPEVGAREVLIRVRVAGVASWDAEERRGHYDGVFGIPSRFPYVLGWDAAGTVAAVGPEVTRFELGDRVYAASMPVPRGGFYAEFGVVDEEHAAHLPPQLSMEQAGVMAWDALTAQSGLELLDLRPGQTLMVFGASGGMGHLAVQLARHRGIRVLAVSSGADGVALSRAQGADAVVDGRAHDVLAAAEAFAPGGIDAALVTAGGPAAERALRAVSPAGRIAWPNGVHPLPAAAPAAPILSFDGDRGRAALDRLNAVVEAGAFTPHVAQRFPMARAQDAHRALREHYVGKLALLVADDEAAPDSSSRRP</sequence>